<dbReference type="InterPro" id="IPR011011">
    <property type="entry name" value="Znf_FYVE_PHD"/>
</dbReference>
<dbReference type="STRING" id="308745.A0A0F8U6K3"/>
<organism evidence="8 9">
    <name type="scientific">Aspergillus rambellii</name>
    <dbReference type="NCBI Taxonomy" id="308745"/>
    <lineage>
        <taxon>Eukaryota</taxon>
        <taxon>Fungi</taxon>
        <taxon>Dikarya</taxon>
        <taxon>Ascomycota</taxon>
        <taxon>Pezizomycotina</taxon>
        <taxon>Eurotiomycetes</taxon>
        <taxon>Eurotiomycetidae</taxon>
        <taxon>Eurotiales</taxon>
        <taxon>Aspergillaceae</taxon>
        <taxon>Aspergillus</taxon>
        <taxon>Aspergillus subgen. Nidulantes</taxon>
    </lineage>
</organism>
<keyword evidence="9" id="KW-1185">Reference proteome</keyword>
<dbReference type="InterPro" id="IPR001965">
    <property type="entry name" value="Znf_PHD"/>
</dbReference>
<dbReference type="GO" id="GO:0008270">
    <property type="term" value="F:zinc ion binding"/>
    <property type="evidence" value="ECO:0007669"/>
    <property type="project" value="UniProtKB-KW"/>
</dbReference>
<protein>
    <recommendedName>
        <fullName evidence="7">PHD-type domain-containing protein</fullName>
    </recommendedName>
</protein>
<dbReference type="Pfam" id="PF00628">
    <property type="entry name" value="PHD"/>
    <property type="match status" value="1"/>
</dbReference>
<dbReference type="SMART" id="SM00249">
    <property type="entry name" value="PHD"/>
    <property type="match status" value="1"/>
</dbReference>
<dbReference type="SUPFAM" id="SSF57903">
    <property type="entry name" value="FYVE/PHD zinc finger"/>
    <property type="match status" value="1"/>
</dbReference>
<evidence type="ECO:0000256" key="2">
    <source>
        <dbReference type="ARBA" id="ARBA00022771"/>
    </source>
</evidence>
<evidence type="ECO:0000259" key="7">
    <source>
        <dbReference type="PROSITE" id="PS50016"/>
    </source>
</evidence>
<proteinExistence type="predicted"/>
<feature type="region of interest" description="Disordered" evidence="6">
    <location>
        <begin position="1"/>
        <end position="22"/>
    </location>
</feature>
<dbReference type="Gene3D" id="3.30.40.10">
    <property type="entry name" value="Zinc/RING finger domain, C3HC4 (zinc finger)"/>
    <property type="match status" value="1"/>
</dbReference>
<evidence type="ECO:0000313" key="9">
    <source>
        <dbReference type="Proteomes" id="UP000034291"/>
    </source>
</evidence>
<evidence type="ECO:0000256" key="3">
    <source>
        <dbReference type="ARBA" id="ARBA00022833"/>
    </source>
</evidence>
<keyword evidence="5" id="KW-0175">Coiled coil</keyword>
<gene>
    <name evidence="8" type="ORF">ARAM_002020</name>
</gene>
<evidence type="ECO:0000256" key="4">
    <source>
        <dbReference type="PROSITE-ProRule" id="PRU00146"/>
    </source>
</evidence>
<dbReference type="OrthoDB" id="336088at2759"/>
<reference evidence="8 9" key="1">
    <citation type="submission" date="2015-02" db="EMBL/GenBank/DDBJ databases">
        <title>Draft Genome Sequences of Two Closely-Related Aflatoxigenic Aspergillus Species Obtained from the Cote d'Ivoire.</title>
        <authorList>
            <person name="Moore G.G."/>
            <person name="Beltz S.B."/>
            <person name="Mack B.M."/>
        </authorList>
    </citation>
    <scope>NUCLEOTIDE SEQUENCE [LARGE SCALE GENOMIC DNA]</scope>
    <source>
        <strain evidence="8 9">SRRC1468</strain>
    </source>
</reference>
<keyword evidence="3" id="KW-0862">Zinc</keyword>
<comment type="caution">
    <text evidence="8">The sequence shown here is derived from an EMBL/GenBank/DDBJ whole genome shotgun (WGS) entry which is preliminary data.</text>
</comment>
<dbReference type="InterPro" id="IPR019786">
    <property type="entry name" value="Zinc_finger_PHD-type_CS"/>
</dbReference>
<feature type="domain" description="PHD-type" evidence="7">
    <location>
        <begin position="67"/>
        <end position="114"/>
    </location>
</feature>
<keyword evidence="2 4" id="KW-0863">Zinc-finger</keyword>
<dbReference type="PROSITE" id="PS50016">
    <property type="entry name" value="ZF_PHD_2"/>
    <property type="match status" value="1"/>
</dbReference>
<dbReference type="InterPro" id="IPR013083">
    <property type="entry name" value="Znf_RING/FYVE/PHD"/>
</dbReference>
<evidence type="ECO:0000256" key="6">
    <source>
        <dbReference type="SAM" id="MobiDB-lite"/>
    </source>
</evidence>
<dbReference type="PROSITE" id="PS01359">
    <property type="entry name" value="ZF_PHD_1"/>
    <property type="match status" value="1"/>
</dbReference>
<sequence>MLRPPQDHSLLPGARVSHSSSRERTSIGLFSQGLPSPARTYNGSFDLSDTEKNQIYNEWIASGKPHNLVCSVCRTPDDLMPCEACCRSYHTSCLPPPDTAVMAQQFYCPACKAKRWDLSPPKFGSTASSNVSRASTPSVLVPARVSSRSSSITPSTSVMIQSTTPQGMASPTIGSPVMERKHRTCPGPDMTSLDLIPRARQFMGEFDDHIDSKEPPMGLLLKLGSMLADLESQRQQIQSLRAENEHLRRDNANIKAYFDSNLSSGKPIVNSSTDISSTVQRPFPDTGGRSWDRIVMDLI</sequence>
<feature type="coiled-coil region" evidence="5">
    <location>
        <begin position="223"/>
        <end position="257"/>
    </location>
</feature>
<keyword evidence="1" id="KW-0479">Metal-binding</keyword>
<evidence type="ECO:0000256" key="1">
    <source>
        <dbReference type="ARBA" id="ARBA00022723"/>
    </source>
</evidence>
<name>A0A0F8U6K3_9EURO</name>
<evidence type="ECO:0000313" key="8">
    <source>
        <dbReference type="EMBL" id="KKK15203.1"/>
    </source>
</evidence>
<evidence type="ECO:0000256" key="5">
    <source>
        <dbReference type="SAM" id="Coils"/>
    </source>
</evidence>
<accession>A0A0F8U6K3</accession>
<dbReference type="AlphaFoldDB" id="A0A0F8U6K3"/>
<dbReference type="InterPro" id="IPR019787">
    <property type="entry name" value="Znf_PHD-finger"/>
</dbReference>
<dbReference type="EMBL" id="JZBS01003356">
    <property type="protein sequence ID" value="KKK15203.1"/>
    <property type="molecule type" value="Genomic_DNA"/>
</dbReference>
<dbReference type="Proteomes" id="UP000034291">
    <property type="component" value="Unassembled WGS sequence"/>
</dbReference>